<dbReference type="InterPro" id="IPR012340">
    <property type="entry name" value="NA-bd_OB-fold"/>
</dbReference>
<dbReference type="Gene3D" id="2.40.50.140">
    <property type="entry name" value="Nucleic acid-binding proteins"/>
    <property type="match status" value="1"/>
</dbReference>
<proteinExistence type="predicted"/>
<protein>
    <recommendedName>
        <fullName evidence="3">S1 motif domain-containing protein</fullName>
    </recommendedName>
</protein>
<sequence>MIGTPGDFISVGDAVTVKVKEIDDKGRVNLTMLGLKENEPLWANEKGKQTGGFNSGGGRFNGPPRGQRHDNGPRRGSDRFRR</sequence>
<evidence type="ECO:0008006" key="3">
    <source>
        <dbReference type="Google" id="ProtNLM"/>
    </source>
</evidence>
<evidence type="ECO:0000256" key="1">
    <source>
        <dbReference type="SAM" id="MobiDB-lite"/>
    </source>
</evidence>
<feature type="compositionally biased region" description="Basic and acidic residues" evidence="1">
    <location>
        <begin position="67"/>
        <end position="82"/>
    </location>
</feature>
<dbReference type="AlphaFoldDB" id="X1CFZ3"/>
<accession>X1CFZ3</accession>
<name>X1CFZ3_9ZZZZ</name>
<comment type="caution">
    <text evidence="2">The sequence shown here is derived from an EMBL/GenBank/DDBJ whole genome shotgun (WGS) entry which is preliminary data.</text>
</comment>
<evidence type="ECO:0000313" key="2">
    <source>
        <dbReference type="EMBL" id="GAG91992.1"/>
    </source>
</evidence>
<dbReference type="EMBL" id="BART01023383">
    <property type="protein sequence ID" value="GAG91992.1"/>
    <property type="molecule type" value="Genomic_DNA"/>
</dbReference>
<reference evidence="2" key="1">
    <citation type="journal article" date="2014" name="Front. Microbiol.">
        <title>High frequency of phylogenetically diverse reductive dehalogenase-homologous genes in deep subseafloor sedimentary metagenomes.</title>
        <authorList>
            <person name="Kawai M."/>
            <person name="Futagami T."/>
            <person name="Toyoda A."/>
            <person name="Takaki Y."/>
            <person name="Nishi S."/>
            <person name="Hori S."/>
            <person name="Arai W."/>
            <person name="Tsubouchi T."/>
            <person name="Morono Y."/>
            <person name="Uchiyama I."/>
            <person name="Ito T."/>
            <person name="Fujiyama A."/>
            <person name="Inagaki F."/>
            <person name="Takami H."/>
        </authorList>
    </citation>
    <scope>NUCLEOTIDE SEQUENCE</scope>
    <source>
        <strain evidence="2">Expedition CK06-06</strain>
    </source>
</reference>
<organism evidence="2">
    <name type="scientific">marine sediment metagenome</name>
    <dbReference type="NCBI Taxonomy" id="412755"/>
    <lineage>
        <taxon>unclassified sequences</taxon>
        <taxon>metagenomes</taxon>
        <taxon>ecological metagenomes</taxon>
    </lineage>
</organism>
<feature type="region of interest" description="Disordered" evidence="1">
    <location>
        <begin position="41"/>
        <end position="82"/>
    </location>
</feature>
<gene>
    <name evidence="2" type="ORF">S01H4_42556</name>
</gene>
<feature type="compositionally biased region" description="Gly residues" evidence="1">
    <location>
        <begin position="49"/>
        <end position="60"/>
    </location>
</feature>